<dbReference type="EMBL" id="NBTM02000001">
    <property type="protein sequence ID" value="PNL91498.1"/>
    <property type="molecule type" value="Genomic_DNA"/>
</dbReference>
<sequence length="39" mass="4405">MYTIGELTELAGVTRKTLRHCEKIGLLQPQALSEADYRV</sequence>
<evidence type="ECO:0000259" key="1">
    <source>
        <dbReference type="PROSITE" id="PS50937"/>
    </source>
</evidence>
<dbReference type="GO" id="GO:0003677">
    <property type="term" value="F:DNA binding"/>
    <property type="evidence" value="ECO:0007669"/>
    <property type="project" value="InterPro"/>
</dbReference>
<dbReference type="Pfam" id="PF00376">
    <property type="entry name" value="MerR"/>
    <property type="match status" value="1"/>
</dbReference>
<comment type="caution">
    <text evidence="2">The sequence shown here is derived from an EMBL/GenBank/DDBJ whole genome shotgun (WGS) entry which is preliminary data.</text>
</comment>
<gene>
    <name evidence="2" type="ORF">A6J77_004385</name>
</gene>
<dbReference type="InterPro" id="IPR000551">
    <property type="entry name" value="MerR-type_HTH_dom"/>
</dbReference>
<dbReference type="AlphaFoldDB" id="A0A2J9PMD5"/>
<dbReference type="InterPro" id="IPR009061">
    <property type="entry name" value="DNA-bd_dom_put_sf"/>
</dbReference>
<proteinExistence type="predicted"/>
<evidence type="ECO:0000313" key="2">
    <source>
        <dbReference type="EMBL" id="PNL91498.1"/>
    </source>
</evidence>
<organism evidence="2 3">
    <name type="scientific">Aerococcus viridans</name>
    <dbReference type="NCBI Taxonomy" id="1377"/>
    <lineage>
        <taxon>Bacteria</taxon>
        <taxon>Bacillati</taxon>
        <taxon>Bacillota</taxon>
        <taxon>Bacilli</taxon>
        <taxon>Lactobacillales</taxon>
        <taxon>Aerococcaceae</taxon>
        <taxon>Aerococcus</taxon>
    </lineage>
</organism>
<reference evidence="3" key="1">
    <citation type="submission" date="2017-12" db="EMBL/GenBank/DDBJ databases">
        <title>FDA dAtabase for Regulatory Grade micrObial Sequences (FDA-ARGOS): Supporting development and validation of Infectious Disease Dx tests.</title>
        <authorList>
            <person name="Hoffmann M."/>
            <person name="Allard M."/>
            <person name="Evans P."/>
            <person name="Brown E."/>
            <person name="Tallon L."/>
            <person name="Sadzewicz L."/>
            <person name="Sengamalay N."/>
            <person name="Ott S."/>
            <person name="Godinez A."/>
            <person name="Nagaraj S."/>
            <person name="Vavikolanu K."/>
            <person name="Aluvathingal J."/>
            <person name="Nadendla S."/>
            <person name="Sichtig H."/>
        </authorList>
    </citation>
    <scope>NUCLEOTIDE SEQUENCE [LARGE SCALE GENOMIC DNA]</scope>
    <source>
        <strain evidence="3">FDAARGOS_249</strain>
    </source>
</reference>
<dbReference type="SUPFAM" id="SSF46955">
    <property type="entry name" value="Putative DNA-binding domain"/>
    <property type="match status" value="1"/>
</dbReference>
<protein>
    <recommendedName>
        <fullName evidence="1">HTH merR-type domain-containing protein</fullName>
    </recommendedName>
</protein>
<feature type="domain" description="HTH merR-type" evidence="1">
    <location>
        <begin position="1"/>
        <end position="39"/>
    </location>
</feature>
<name>A0A2J9PMD5_9LACT</name>
<dbReference type="PROSITE" id="PS50937">
    <property type="entry name" value="HTH_MERR_2"/>
    <property type="match status" value="1"/>
</dbReference>
<evidence type="ECO:0000313" key="3">
    <source>
        <dbReference type="Proteomes" id="UP000192813"/>
    </source>
</evidence>
<accession>A0A2J9PMD5</accession>
<dbReference type="GO" id="GO:0006355">
    <property type="term" value="P:regulation of DNA-templated transcription"/>
    <property type="evidence" value="ECO:0007669"/>
    <property type="project" value="InterPro"/>
</dbReference>
<dbReference type="Gene3D" id="1.10.1660.10">
    <property type="match status" value="1"/>
</dbReference>
<dbReference type="Proteomes" id="UP000192813">
    <property type="component" value="Unassembled WGS sequence"/>
</dbReference>
<dbReference type="RefSeq" id="WP_083068518.1">
    <property type="nucleotide sequence ID" value="NZ_JALXKY010000044.1"/>
</dbReference>